<accession>A0A8S4PR55</accession>
<feature type="compositionally biased region" description="Basic and acidic residues" evidence="2">
    <location>
        <begin position="116"/>
        <end position="137"/>
    </location>
</feature>
<dbReference type="Proteomes" id="UP000749559">
    <property type="component" value="Unassembled WGS sequence"/>
</dbReference>
<feature type="compositionally biased region" description="Acidic residues" evidence="2">
    <location>
        <begin position="138"/>
        <end position="150"/>
    </location>
</feature>
<proteinExistence type="inferred from homology"/>
<comment type="caution">
    <text evidence="3">The sequence shown here is derived from an EMBL/GenBank/DDBJ whole genome shotgun (WGS) entry which is preliminary data.</text>
</comment>
<feature type="compositionally biased region" description="Acidic residues" evidence="2">
    <location>
        <begin position="20"/>
        <end position="32"/>
    </location>
</feature>
<feature type="region of interest" description="Disordered" evidence="2">
    <location>
        <begin position="60"/>
        <end position="91"/>
    </location>
</feature>
<feature type="compositionally biased region" description="Basic and acidic residues" evidence="2">
    <location>
        <begin position="1"/>
        <end position="17"/>
    </location>
</feature>
<reference evidence="3" key="1">
    <citation type="submission" date="2022-03" db="EMBL/GenBank/DDBJ databases">
        <authorList>
            <person name="Martin C."/>
        </authorList>
    </citation>
    <scope>NUCLEOTIDE SEQUENCE</scope>
</reference>
<dbReference type="InterPro" id="IPR000048">
    <property type="entry name" value="IQ_motif_EF-hand-BS"/>
</dbReference>
<dbReference type="PROSITE" id="PS50096">
    <property type="entry name" value="IQ"/>
    <property type="match status" value="4"/>
</dbReference>
<dbReference type="OrthoDB" id="252964at2759"/>
<protein>
    <submittedName>
        <fullName evidence="3">Uncharacterized protein</fullName>
    </submittedName>
</protein>
<feature type="compositionally biased region" description="Basic and acidic residues" evidence="2">
    <location>
        <begin position="175"/>
        <end position="186"/>
    </location>
</feature>
<evidence type="ECO:0000313" key="4">
    <source>
        <dbReference type="Proteomes" id="UP000749559"/>
    </source>
</evidence>
<dbReference type="InterPro" id="IPR052142">
    <property type="entry name" value="Calmodulin_Regulator_PCP4-like"/>
</dbReference>
<feature type="region of interest" description="Disordered" evidence="2">
    <location>
        <begin position="175"/>
        <end position="209"/>
    </location>
</feature>
<feature type="region of interest" description="Disordered" evidence="2">
    <location>
        <begin position="112"/>
        <end position="150"/>
    </location>
</feature>
<gene>
    <name evidence="3" type="ORF">OFUS_LOCUS20703</name>
</gene>
<dbReference type="Gene3D" id="1.20.5.190">
    <property type="match status" value="2"/>
</dbReference>
<dbReference type="EMBL" id="CAIIXF020000010">
    <property type="protein sequence ID" value="CAH1796276.1"/>
    <property type="molecule type" value="Genomic_DNA"/>
</dbReference>
<feature type="compositionally biased region" description="Acidic residues" evidence="2">
    <location>
        <begin position="80"/>
        <end position="91"/>
    </location>
</feature>
<keyword evidence="4" id="KW-1185">Reference proteome</keyword>
<sequence length="239" mass="27516">MKEETNKDTESEEKVVENNENAEEEIDIDLNDPEVEQAALKIQGQFKGFKARKQVKTMKEEQQTVQDNAIKDEEEPKIVEDEEEVDIDLEDPEVEKAALKIQGQFKGFKARKQVKAMKEEEKPIENETPKDEVKPKDEEEEVDIDLEDPEVEKAALKIQGTFKGFKARQEIKAKIEEQSKDDKVTNDDNTTLPQDQDEEEIDIDLNDPEVEKAALKIQGQFKGFKARKSKKDEPKVNQD</sequence>
<feature type="region of interest" description="Disordered" evidence="2">
    <location>
        <begin position="1"/>
        <end position="32"/>
    </location>
</feature>
<evidence type="ECO:0000313" key="3">
    <source>
        <dbReference type="EMBL" id="CAH1796276.1"/>
    </source>
</evidence>
<name>A0A8S4PR55_OWEFU</name>
<feature type="compositionally biased region" description="Acidic residues" evidence="2">
    <location>
        <begin position="195"/>
        <end position="208"/>
    </location>
</feature>
<comment type="similarity">
    <text evidence="1">Belongs to the PCP4 family.</text>
</comment>
<evidence type="ECO:0000256" key="1">
    <source>
        <dbReference type="ARBA" id="ARBA00038017"/>
    </source>
</evidence>
<dbReference type="PANTHER" id="PTHR15359:SF8">
    <property type="entry name" value="PROTEIN CBG01055"/>
    <property type="match status" value="1"/>
</dbReference>
<evidence type="ECO:0000256" key="2">
    <source>
        <dbReference type="SAM" id="MobiDB-lite"/>
    </source>
</evidence>
<dbReference type="Pfam" id="PF00612">
    <property type="entry name" value="IQ"/>
    <property type="match status" value="4"/>
</dbReference>
<dbReference type="SMART" id="SM00015">
    <property type="entry name" value="IQ"/>
    <property type="match status" value="4"/>
</dbReference>
<dbReference type="PANTHER" id="PTHR15359">
    <property type="entry name" value="IG-LIKE DOMAIN-CONTAINING PROTEIN"/>
    <property type="match status" value="1"/>
</dbReference>
<feature type="compositionally biased region" description="Basic and acidic residues" evidence="2">
    <location>
        <begin position="69"/>
        <end position="79"/>
    </location>
</feature>
<organism evidence="3 4">
    <name type="scientific">Owenia fusiformis</name>
    <name type="common">Polychaete worm</name>
    <dbReference type="NCBI Taxonomy" id="6347"/>
    <lineage>
        <taxon>Eukaryota</taxon>
        <taxon>Metazoa</taxon>
        <taxon>Spiralia</taxon>
        <taxon>Lophotrochozoa</taxon>
        <taxon>Annelida</taxon>
        <taxon>Polychaeta</taxon>
        <taxon>Sedentaria</taxon>
        <taxon>Canalipalpata</taxon>
        <taxon>Sabellida</taxon>
        <taxon>Oweniida</taxon>
        <taxon>Oweniidae</taxon>
        <taxon>Owenia</taxon>
    </lineage>
</organism>
<dbReference type="AlphaFoldDB" id="A0A8S4PR55"/>